<dbReference type="Gene3D" id="2.40.10.10">
    <property type="entry name" value="Trypsin-like serine proteases"/>
    <property type="match status" value="1"/>
</dbReference>
<keyword evidence="6" id="KW-0720">Serine protease</keyword>
<dbReference type="InterPro" id="IPR009003">
    <property type="entry name" value="Peptidase_S1_PA"/>
</dbReference>
<dbReference type="Proteomes" id="UP000887565">
    <property type="component" value="Unplaced"/>
</dbReference>
<feature type="domain" description="Peptidase S1" evidence="9">
    <location>
        <begin position="1"/>
        <end position="157"/>
    </location>
</feature>
<reference evidence="11" key="1">
    <citation type="submission" date="2022-11" db="UniProtKB">
        <authorList>
            <consortium name="WormBaseParasite"/>
        </authorList>
    </citation>
    <scope>IDENTIFICATION</scope>
</reference>
<evidence type="ECO:0000259" key="9">
    <source>
        <dbReference type="PROSITE" id="PS50240"/>
    </source>
</evidence>
<dbReference type="WBParaSite" id="nRc.2.0.1.t20620-RA">
    <property type="protein sequence ID" value="nRc.2.0.1.t20620-RA"/>
    <property type="gene ID" value="nRc.2.0.1.g20620"/>
</dbReference>
<keyword evidence="2" id="KW-0964">Secreted</keyword>
<evidence type="ECO:0000256" key="2">
    <source>
        <dbReference type="ARBA" id="ARBA00022525"/>
    </source>
</evidence>
<dbReference type="PROSITE" id="PS50240">
    <property type="entry name" value="TRYPSIN_DOM"/>
    <property type="match status" value="1"/>
</dbReference>
<evidence type="ECO:0000256" key="4">
    <source>
        <dbReference type="ARBA" id="ARBA00022729"/>
    </source>
</evidence>
<evidence type="ECO:0000256" key="7">
    <source>
        <dbReference type="ARBA" id="ARBA00023157"/>
    </source>
</evidence>
<name>A0A915J2J1_ROMCU</name>
<dbReference type="InterPro" id="IPR043504">
    <property type="entry name" value="Peptidase_S1_PA_chymotrypsin"/>
</dbReference>
<evidence type="ECO:0000256" key="3">
    <source>
        <dbReference type="ARBA" id="ARBA00022670"/>
    </source>
</evidence>
<evidence type="ECO:0000313" key="10">
    <source>
        <dbReference type="Proteomes" id="UP000887565"/>
    </source>
</evidence>
<dbReference type="InterPro" id="IPR001254">
    <property type="entry name" value="Trypsin_dom"/>
</dbReference>
<protein>
    <submittedName>
        <fullName evidence="11">Peptidase S1 domain-containing protein</fullName>
    </submittedName>
</protein>
<dbReference type="PANTHER" id="PTHR24276:SF98">
    <property type="entry name" value="FI18310P1-RELATED"/>
    <property type="match status" value="1"/>
</dbReference>
<dbReference type="FunFam" id="2.40.10.10:FF:000054">
    <property type="entry name" value="Complement C1r subcomponent"/>
    <property type="match status" value="1"/>
</dbReference>
<proteinExistence type="predicted"/>
<keyword evidence="4" id="KW-0732">Signal</keyword>
<keyword evidence="10" id="KW-1185">Reference proteome</keyword>
<keyword evidence="7" id="KW-1015">Disulfide bond</keyword>
<dbReference type="PROSITE" id="PS00135">
    <property type="entry name" value="TRYPSIN_SER"/>
    <property type="match status" value="1"/>
</dbReference>
<sequence>VPSFNYRSLQWDLALLEIDPINFTTTIRSIKIATAKPPTGETVTLAGWGFLNRSKPAHALHKIELQVIDDCDYYPFSTGRFCARHPNSENELKDACIGDSGSPLMIKQKENDQWSLTGVMTAGYTSVVEDCEKLGGYSLYADLSHPPIKSWLSKAVGEDIFHNGDEKEDGKHRE</sequence>
<evidence type="ECO:0000256" key="5">
    <source>
        <dbReference type="ARBA" id="ARBA00022801"/>
    </source>
</evidence>
<dbReference type="AlphaFoldDB" id="A0A915J2J1"/>
<dbReference type="SUPFAM" id="SSF50494">
    <property type="entry name" value="Trypsin-like serine proteases"/>
    <property type="match status" value="1"/>
</dbReference>
<dbReference type="GO" id="GO:0005576">
    <property type="term" value="C:extracellular region"/>
    <property type="evidence" value="ECO:0007669"/>
    <property type="project" value="UniProtKB-SubCell"/>
</dbReference>
<evidence type="ECO:0000313" key="11">
    <source>
        <dbReference type="WBParaSite" id="nRc.2.0.1.t20620-RA"/>
    </source>
</evidence>
<accession>A0A915J2J1</accession>
<evidence type="ECO:0000256" key="1">
    <source>
        <dbReference type="ARBA" id="ARBA00004613"/>
    </source>
</evidence>
<dbReference type="Pfam" id="PF00089">
    <property type="entry name" value="Trypsin"/>
    <property type="match status" value="1"/>
</dbReference>
<dbReference type="InterPro" id="IPR033116">
    <property type="entry name" value="TRYPSIN_SER"/>
</dbReference>
<comment type="subcellular location">
    <subcellularLocation>
        <location evidence="1">Secreted</location>
    </subcellularLocation>
</comment>
<keyword evidence="5" id="KW-0378">Hydrolase</keyword>
<dbReference type="PANTHER" id="PTHR24276">
    <property type="entry name" value="POLYSERASE-RELATED"/>
    <property type="match status" value="1"/>
</dbReference>
<evidence type="ECO:0000256" key="6">
    <source>
        <dbReference type="ARBA" id="ARBA00022825"/>
    </source>
</evidence>
<dbReference type="GO" id="GO:0006508">
    <property type="term" value="P:proteolysis"/>
    <property type="evidence" value="ECO:0007669"/>
    <property type="project" value="UniProtKB-KW"/>
</dbReference>
<keyword evidence="3" id="KW-0645">Protease</keyword>
<keyword evidence="8" id="KW-0325">Glycoprotein</keyword>
<dbReference type="SMART" id="SM00020">
    <property type="entry name" value="Tryp_SPc"/>
    <property type="match status" value="1"/>
</dbReference>
<dbReference type="InterPro" id="IPR050430">
    <property type="entry name" value="Peptidase_S1"/>
</dbReference>
<evidence type="ECO:0000256" key="8">
    <source>
        <dbReference type="ARBA" id="ARBA00023180"/>
    </source>
</evidence>
<dbReference type="GO" id="GO:0004252">
    <property type="term" value="F:serine-type endopeptidase activity"/>
    <property type="evidence" value="ECO:0007669"/>
    <property type="project" value="InterPro"/>
</dbReference>
<organism evidence="10 11">
    <name type="scientific">Romanomermis culicivorax</name>
    <name type="common">Nematode worm</name>
    <dbReference type="NCBI Taxonomy" id="13658"/>
    <lineage>
        <taxon>Eukaryota</taxon>
        <taxon>Metazoa</taxon>
        <taxon>Ecdysozoa</taxon>
        <taxon>Nematoda</taxon>
        <taxon>Enoplea</taxon>
        <taxon>Dorylaimia</taxon>
        <taxon>Mermithida</taxon>
        <taxon>Mermithoidea</taxon>
        <taxon>Mermithidae</taxon>
        <taxon>Romanomermis</taxon>
    </lineage>
</organism>